<sequence length="295" mass="34230">MTKLYSYFKNDFKYITLDRKLTFGIKHDNETDEIIEIEEKVLIEHNSSARFFTFYIPASNLAALFCREILMKFKDHIDFANGVEMIGGFANDLNFGKHTSVYSNRIYFYTENPIGAADLQVLAKIAEENNLFFTIRSRDYVKKKMEIDKPLAFISHDSRDKELIAKPLANGLSSRLCSVWYDEYSLNIGDSLRESIEKGIKEVKKCVILITKNFLNNPGWGKKEFNSIFTREMIFNERVVLPIWFGVTTEEVYEYSPSLADTVALIWPNKEDLSEEEYKKSVELIISKVHTAINK</sequence>
<keyword evidence="3" id="KW-1185">Reference proteome</keyword>
<dbReference type="InterPro" id="IPR000157">
    <property type="entry name" value="TIR_dom"/>
</dbReference>
<gene>
    <name evidence="2" type="ORF">SAMN04487892_1055</name>
</gene>
<evidence type="ECO:0000259" key="1">
    <source>
        <dbReference type="PROSITE" id="PS50104"/>
    </source>
</evidence>
<feature type="domain" description="TIR" evidence="1">
    <location>
        <begin position="148"/>
        <end position="285"/>
    </location>
</feature>
<evidence type="ECO:0000313" key="2">
    <source>
        <dbReference type="EMBL" id="SDW29883.1"/>
    </source>
</evidence>
<dbReference type="RefSeq" id="WP_090296216.1">
    <property type="nucleotide sequence ID" value="NZ_FNKI01000002.1"/>
</dbReference>
<dbReference type="Proteomes" id="UP000199592">
    <property type="component" value="Unassembled WGS sequence"/>
</dbReference>
<reference evidence="3" key="1">
    <citation type="submission" date="2016-10" db="EMBL/GenBank/DDBJ databases">
        <authorList>
            <person name="Varghese N."/>
            <person name="Submissions S."/>
        </authorList>
    </citation>
    <scope>NUCLEOTIDE SEQUENCE [LARGE SCALE GENOMIC DNA]</scope>
    <source>
        <strain evidence="3">DSM 25030</strain>
    </source>
</reference>
<dbReference type="EMBL" id="FNMY01000001">
    <property type="protein sequence ID" value="SDW29883.1"/>
    <property type="molecule type" value="Genomic_DNA"/>
</dbReference>
<dbReference type="AlphaFoldDB" id="A0A1H2SDX5"/>
<dbReference type="InterPro" id="IPR035897">
    <property type="entry name" value="Toll_tir_struct_dom_sf"/>
</dbReference>
<organism evidence="2 3">
    <name type="scientific">Flagellimonas zhangzhouensis</name>
    <dbReference type="NCBI Taxonomy" id="1073328"/>
    <lineage>
        <taxon>Bacteria</taxon>
        <taxon>Pseudomonadati</taxon>
        <taxon>Bacteroidota</taxon>
        <taxon>Flavobacteriia</taxon>
        <taxon>Flavobacteriales</taxon>
        <taxon>Flavobacteriaceae</taxon>
        <taxon>Flagellimonas</taxon>
    </lineage>
</organism>
<evidence type="ECO:0000313" key="3">
    <source>
        <dbReference type="Proteomes" id="UP000199592"/>
    </source>
</evidence>
<dbReference type="PROSITE" id="PS50104">
    <property type="entry name" value="TIR"/>
    <property type="match status" value="1"/>
</dbReference>
<proteinExistence type="predicted"/>
<accession>A0A1H2SDX5</accession>
<dbReference type="GO" id="GO:0007165">
    <property type="term" value="P:signal transduction"/>
    <property type="evidence" value="ECO:0007669"/>
    <property type="project" value="InterPro"/>
</dbReference>
<dbReference type="STRING" id="1073328.SAMN05216294_2409"/>
<dbReference type="OrthoDB" id="7285215at2"/>
<name>A0A1H2SDX5_9FLAO</name>
<dbReference type="SUPFAM" id="SSF52200">
    <property type="entry name" value="Toll/Interleukin receptor TIR domain"/>
    <property type="match status" value="1"/>
</dbReference>
<protein>
    <submittedName>
        <fullName evidence="2">TIR domain-containing protein</fullName>
    </submittedName>
</protein>
<dbReference type="Gene3D" id="3.40.50.10140">
    <property type="entry name" value="Toll/interleukin-1 receptor homology (TIR) domain"/>
    <property type="match status" value="1"/>
</dbReference>
<dbReference type="Pfam" id="PF13676">
    <property type="entry name" value="TIR_2"/>
    <property type="match status" value="1"/>
</dbReference>